<organism evidence="3">
    <name type="scientific">hydrothermal vent metagenome</name>
    <dbReference type="NCBI Taxonomy" id="652676"/>
    <lineage>
        <taxon>unclassified sequences</taxon>
        <taxon>metagenomes</taxon>
        <taxon>ecological metagenomes</taxon>
    </lineage>
</organism>
<dbReference type="AlphaFoldDB" id="A0A3B0XXG9"/>
<keyword evidence="2" id="KW-0812">Transmembrane</keyword>
<evidence type="ECO:0000313" key="3">
    <source>
        <dbReference type="EMBL" id="VAW72241.1"/>
    </source>
</evidence>
<proteinExistence type="predicted"/>
<keyword evidence="2" id="KW-1133">Transmembrane helix</keyword>
<sequence length="131" mass="14980">MLELEPISDENSYTAYGHTRKASEAFITTSRRPEYVANYKVYPVTNDYPTYTYAKEISNKKNTKKKNRNSMVSNRQKKLKKISKRSSSSISGQHILSWLGGATLLLVIAIGFKTFETFTLTHTVTENVNYQ</sequence>
<reference evidence="3" key="1">
    <citation type="submission" date="2018-06" db="EMBL/GenBank/DDBJ databases">
        <authorList>
            <person name="Zhirakovskaya E."/>
        </authorList>
    </citation>
    <scope>NUCLEOTIDE SEQUENCE</scope>
</reference>
<accession>A0A3B0XXG9</accession>
<feature type="compositionally biased region" description="Basic residues" evidence="1">
    <location>
        <begin position="75"/>
        <end position="84"/>
    </location>
</feature>
<gene>
    <name evidence="3" type="ORF">MNBD_GAMMA12-1666</name>
</gene>
<protein>
    <submittedName>
        <fullName evidence="3">Uncharacterized protein</fullName>
    </submittedName>
</protein>
<dbReference type="EMBL" id="UOFL01000036">
    <property type="protein sequence ID" value="VAW72241.1"/>
    <property type="molecule type" value="Genomic_DNA"/>
</dbReference>
<evidence type="ECO:0000256" key="1">
    <source>
        <dbReference type="SAM" id="MobiDB-lite"/>
    </source>
</evidence>
<feature type="region of interest" description="Disordered" evidence="1">
    <location>
        <begin position="58"/>
        <end position="87"/>
    </location>
</feature>
<keyword evidence="2" id="KW-0472">Membrane</keyword>
<name>A0A3B0XXG9_9ZZZZ</name>
<feature type="transmembrane region" description="Helical" evidence="2">
    <location>
        <begin position="95"/>
        <end position="112"/>
    </location>
</feature>
<evidence type="ECO:0000256" key="2">
    <source>
        <dbReference type="SAM" id="Phobius"/>
    </source>
</evidence>